<evidence type="ECO:0000313" key="2">
    <source>
        <dbReference type="Proteomes" id="UP000001430"/>
    </source>
</evidence>
<evidence type="ECO:0000313" key="1">
    <source>
        <dbReference type="EMBL" id="ABO18041.1"/>
    </source>
</evidence>
<dbReference type="AlphaFoldDB" id="A3PE66"/>
<proteinExistence type="predicted"/>
<protein>
    <submittedName>
        <fullName evidence="1">Uncharacterized protein</fullName>
    </submittedName>
</protein>
<dbReference type="HOGENOM" id="CLU_1011438_0_0_3"/>
<reference evidence="1 2" key="1">
    <citation type="journal article" date="2007" name="PLoS Genet.">
        <title>Patterns and implications of gene gain and loss in the evolution of Prochlorococcus.</title>
        <authorList>
            <person name="Kettler G.C."/>
            <person name="Martiny A.C."/>
            <person name="Huang K."/>
            <person name="Zucker J."/>
            <person name="Coleman M.L."/>
            <person name="Rodrigue S."/>
            <person name="Chen F."/>
            <person name="Lapidus A."/>
            <person name="Ferriera S."/>
            <person name="Johnson J."/>
            <person name="Steglich C."/>
            <person name="Church G.M."/>
            <person name="Richardson P."/>
            <person name="Chisholm S.W."/>
        </authorList>
    </citation>
    <scope>NUCLEOTIDE SEQUENCE [LARGE SCALE GENOMIC DNA]</scope>
    <source>
        <strain evidence="1 2">MIT 9301</strain>
    </source>
</reference>
<gene>
    <name evidence="1" type="ordered locus">P9301_14181</name>
</gene>
<dbReference type="OrthoDB" id="540520at2"/>
<dbReference type="Proteomes" id="UP000001430">
    <property type="component" value="Chromosome"/>
</dbReference>
<keyword evidence="2" id="KW-1185">Reference proteome</keyword>
<dbReference type="STRING" id="167546.P9301_14181"/>
<dbReference type="RefSeq" id="WP_011863350.1">
    <property type="nucleotide sequence ID" value="NC_009091.1"/>
</dbReference>
<name>A3PE66_PROM0</name>
<dbReference type="EMBL" id="CP000576">
    <property type="protein sequence ID" value="ABO18041.1"/>
    <property type="molecule type" value="Genomic_DNA"/>
</dbReference>
<accession>A3PE66</accession>
<sequence>MSFLSKLSAKVWTTYICEINDLNFNIDDIIHNKKSFRIDAPSGYLMTADGSFLDEENILIESICKKTFLGCIFLYNIKKNYYHKLNLDKSYHFSFPLQYNINDNYFISFQSNIDNGLVLYQYEKLVKNNKIELNKLHRVNIKNNLIEKLIDPVLLQIDKKIFLFASTKLKPEISYCFGQLEFKKDHIYLNKENKKFKPIKGRMAGKFICIDSKIIANTQLNNNSYGDGVQQYLISETKKTEIIKKFIYKDGQLYGPHTLNFSPRRNFVLFDICKKSYSPMNLFYKIKQFINMK</sequence>
<organism evidence="1 2">
    <name type="scientific">Prochlorococcus marinus (strain MIT 9301)</name>
    <dbReference type="NCBI Taxonomy" id="167546"/>
    <lineage>
        <taxon>Bacteria</taxon>
        <taxon>Bacillati</taxon>
        <taxon>Cyanobacteriota</taxon>
        <taxon>Cyanophyceae</taxon>
        <taxon>Synechococcales</taxon>
        <taxon>Prochlorococcaceae</taxon>
        <taxon>Prochlorococcus</taxon>
    </lineage>
</organism>
<dbReference type="KEGG" id="pmg:P9301_14181"/>